<evidence type="ECO:0000313" key="10">
    <source>
        <dbReference type="Proteomes" id="UP001303587"/>
    </source>
</evidence>
<feature type="transmembrane region" description="Helical" evidence="7">
    <location>
        <begin position="133"/>
        <end position="157"/>
    </location>
</feature>
<evidence type="ECO:0000256" key="4">
    <source>
        <dbReference type="ARBA" id="ARBA00022989"/>
    </source>
</evidence>
<evidence type="ECO:0000256" key="7">
    <source>
        <dbReference type="SAM" id="Phobius"/>
    </source>
</evidence>
<feature type="transmembrane region" description="Helical" evidence="7">
    <location>
        <begin position="15"/>
        <end position="43"/>
    </location>
</feature>
<gene>
    <name evidence="9" type="ORF">MsAc7_16080</name>
</gene>
<dbReference type="PANTHER" id="PTHR30625">
    <property type="entry name" value="PROTEIN TOLQ"/>
    <property type="match status" value="1"/>
</dbReference>
<comment type="subcellular location">
    <subcellularLocation>
        <location evidence="1">Cell membrane</location>
        <topology evidence="1">Multi-pass membrane protein</topology>
    </subcellularLocation>
    <subcellularLocation>
        <location evidence="6">Membrane</location>
        <topology evidence="6">Multi-pass membrane protein</topology>
    </subcellularLocation>
</comment>
<dbReference type="AlphaFoldDB" id="A0AA96V562"/>
<keyword evidence="6" id="KW-0653">Protein transport</keyword>
<evidence type="ECO:0000256" key="1">
    <source>
        <dbReference type="ARBA" id="ARBA00004651"/>
    </source>
</evidence>
<dbReference type="PANTHER" id="PTHR30625:SF3">
    <property type="entry name" value="TOL-PAL SYSTEM PROTEIN TOLQ"/>
    <property type="match status" value="1"/>
</dbReference>
<organism evidence="9 10">
    <name type="scientific">Methanolapillus millepedarum</name>
    <dbReference type="NCBI Taxonomy" id="3028296"/>
    <lineage>
        <taxon>Archaea</taxon>
        <taxon>Methanobacteriati</taxon>
        <taxon>Methanobacteriota</taxon>
        <taxon>Stenosarchaea group</taxon>
        <taxon>Methanomicrobia</taxon>
        <taxon>Methanosarcinales</taxon>
        <taxon>Methanosarcinaceae</taxon>
        <taxon>Methanolapillus</taxon>
    </lineage>
</organism>
<keyword evidence="10" id="KW-1185">Reference proteome</keyword>
<keyword evidence="6" id="KW-0813">Transport</keyword>
<evidence type="ECO:0000259" key="8">
    <source>
        <dbReference type="Pfam" id="PF01618"/>
    </source>
</evidence>
<dbReference type="GO" id="GO:0005886">
    <property type="term" value="C:plasma membrane"/>
    <property type="evidence" value="ECO:0007669"/>
    <property type="project" value="UniProtKB-SubCell"/>
</dbReference>
<comment type="similarity">
    <text evidence="6">Belongs to the exbB/tolQ family.</text>
</comment>
<evidence type="ECO:0000256" key="5">
    <source>
        <dbReference type="ARBA" id="ARBA00023136"/>
    </source>
</evidence>
<dbReference type="EMBL" id="CP131060">
    <property type="protein sequence ID" value="WNY26036.1"/>
    <property type="molecule type" value="Genomic_DNA"/>
</dbReference>
<accession>A0AA96V562</accession>
<name>A0AA96V562_9EURY</name>
<feature type="domain" description="MotA/TolQ/ExbB proton channel" evidence="8">
    <location>
        <begin position="117"/>
        <end position="187"/>
    </location>
</feature>
<dbReference type="InterPro" id="IPR050790">
    <property type="entry name" value="ExbB/TolQ_transport"/>
</dbReference>
<keyword evidence="2" id="KW-1003">Cell membrane</keyword>
<evidence type="ECO:0000256" key="6">
    <source>
        <dbReference type="RuleBase" id="RU004057"/>
    </source>
</evidence>
<dbReference type="GeneID" id="89230702"/>
<reference evidence="9 10" key="1">
    <citation type="submission" date="2023-07" db="EMBL/GenBank/DDBJ databases">
        <title>Closed genoem sequence of Methanosarcinaceae archaeon Ac7.</title>
        <authorList>
            <person name="Poehlein A."/>
            <person name="Protasov E."/>
            <person name="Platt K."/>
            <person name="Reeh H."/>
            <person name="Daniel R."/>
            <person name="Brune A."/>
        </authorList>
    </citation>
    <scope>NUCLEOTIDE SEQUENCE [LARGE SCALE GENOMIC DNA]</scope>
    <source>
        <strain evidence="9 10">Ac7</strain>
    </source>
</reference>
<evidence type="ECO:0000256" key="2">
    <source>
        <dbReference type="ARBA" id="ARBA00022475"/>
    </source>
</evidence>
<dbReference type="Proteomes" id="UP001303587">
    <property type="component" value="Chromosome"/>
</dbReference>
<protein>
    <recommendedName>
        <fullName evidence="8">MotA/TolQ/ExbB proton channel domain-containing protein</fullName>
    </recommendedName>
</protein>
<proteinExistence type="inferred from homology"/>
<keyword evidence="5 7" id="KW-0472">Membrane</keyword>
<keyword evidence="4 7" id="KW-1133">Transmembrane helix</keyword>
<dbReference type="RefSeq" id="WP_338102372.1">
    <property type="nucleotide sequence ID" value="NZ_CP131060.1"/>
</dbReference>
<evidence type="ECO:0000313" key="9">
    <source>
        <dbReference type="EMBL" id="WNY26036.1"/>
    </source>
</evidence>
<dbReference type="Pfam" id="PF01618">
    <property type="entry name" value="MotA_ExbB"/>
    <property type="match status" value="1"/>
</dbReference>
<dbReference type="GO" id="GO:0017038">
    <property type="term" value="P:protein import"/>
    <property type="evidence" value="ECO:0007669"/>
    <property type="project" value="TreeGrafter"/>
</dbReference>
<sequence>MEINFLTDFGSAISYIMYIFSNALLYPVMILLMLLVVVILMMTGEYITEYTRRHKDGVAFEKTLNTLSKALKEPNGNEKAADILRNMEGQAQLVTSFSKNIADYVKDGNTLSVGRLADDYETRMVKRTEKTRIITTVGPMLGLMGTLIPLSPALMGLTSGNVENLVSNLVIAFATTVVGLFSAGIAYCLTVVRSRWYWQDMIDIDYIIDVLEAKE</sequence>
<dbReference type="InterPro" id="IPR002898">
    <property type="entry name" value="MotA_ExbB_proton_chnl"/>
</dbReference>
<feature type="transmembrane region" description="Helical" evidence="7">
    <location>
        <begin position="169"/>
        <end position="192"/>
    </location>
</feature>
<evidence type="ECO:0000256" key="3">
    <source>
        <dbReference type="ARBA" id="ARBA00022692"/>
    </source>
</evidence>
<keyword evidence="3 7" id="KW-0812">Transmembrane</keyword>